<dbReference type="EMBL" id="KL142401">
    <property type="protein sequence ID" value="KDR69696.1"/>
    <property type="molecule type" value="Genomic_DNA"/>
</dbReference>
<gene>
    <name evidence="1" type="ORF">GALMADRAFT_77340</name>
</gene>
<evidence type="ECO:0000313" key="2">
    <source>
        <dbReference type="Proteomes" id="UP000027222"/>
    </source>
</evidence>
<keyword evidence="2" id="KW-1185">Reference proteome</keyword>
<feature type="non-terminal residue" evidence="1">
    <location>
        <position position="1"/>
    </location>
</feature>
<reference evidence="2" key="1">
    <citation type="journal article" date="2014" name="Proc. Natl. Acad. Sci. U.S.A.">
        <title>Extensive sampling of basidiomycete genomes demonstrates inadequacy of the white-rot/brown-rot paradigm for wood decay fungi.</title>
        <authorList>
            <person name="Riley R."/>
            <person name="Salamov A.A."/>
            <person name="Brown D.W."/>
            <person name="Nagy L.G."/>
            <person name="Floudas D."/>
            <person name="Held B.W."/>
            <person name="Levasseur A."/>
            <person name="Lombard V."/>
            <person name="Morin E."/>
            <person name="Otillar R."/>
            <person name="Lindquist E.A."/>
            <person name="Sun H."/>
            <person name="LaButti K.M."/>
            <person name="Schmutz J."/>
            <person name="Jabbour D."/>
            <person name="Luo H."/>
            <person name="Baker S.E."/>
            <person name="Pisabarro A.G."/>
            <person name="Walton J.D."/>
            <person name="Blanchette R.A."/>
            <person name="Henrissat B."/>
            <person name="Martin F."/>
            <person name="Cullen D."/>
            <person name="Hibbett D.S."/>
            <person name="Grigoriev I.V."/>
        </authorList>
    </citation>
    <scope>NUCLEOTIDE SEQUENCE [LARGE SCALE GENOMIC DNA]</scope>
    <source>
        <strain evidence="2">CBS 339.88</strain>
    </source>
</reference>
<sequence length="205" mass="21693">IPTCTPLPIVVRPVDPLATKLTGTPPYYMISIAVGDGPVTTPIGTDQNNLSWTVTQPVGSQVFLIVVDAKGSSVGISQLVTVIVELEAGQSTHCVSPRIITPSFILASNVTDGLNTCQPWGLTVTGGLPPYNLMLAALKSPFVTNVTMPVGLNSFTFINRTDPGTQLIELCYTASSYLINSVGRWATGTPVVKMRGMCLLGDFPK</sequence>
<evidence type="ECO:0000313" key="1">
    <source>
        <dbReference type="EMBL" id="KDR69696.1"/>
    </source>
</evidence>
<dbReference type="HOGENOM" id="CLU_084261_1_0_1"/>
<organism evidence="1 2">
    <name type="scientific">Galerina marginata (strain CBS 339.88)</name>
    <dbReference type="NCBI Taxonomy" id="685588"/>
    <lineage>
        <taxon>Eukaryota</taxon>
        <taxon>Fungi</taxon>
        <taxon>Dikarya</taxon>
        <taxon>Basidiomycota</taxon>
        <taxon>Agaricomycotina</taxon>
        <taxon>Agaricomycetes</taxon>
        <taxon>Agaricomycetidae</taxon>
        <taxon>Agaricales</taxon>
        <taxon>Agaricineae</taxon>
        <taxon>Strophariaceae</taxon>
        <taxon>Galerina</taxon>
    </lineage>
</organism>
<dbReference type="OrthoDB" id="2527908at2759"/>
<dbReference type="AlphaFoldDB" id="A0A067SFL3"/>
<name>A0A067SFL3_GALM3</name>
<accession>A0A067SFL3</accession>
<protein>
    <submittedName>
        <fullName evidence="1">Uncharacterized protein</fullName>
    </submittedName>
</protein>
<dbReference type="Proteomes" id="UP000027222">
    <property type="component" value="Unassembled WGS sequence"/>
</dbReference>
<proteinExistence type="predicted"/>